<keyword evidence="5 12" id="KW-0479">Metal-binding</keyword>
<evidence type="ECO:0000256" key="12">
    <source>
        <dbReference type="PIRSR" id="PIRSR006816-2"/>
    </source>
</evidence>
<dbReference type="Proteomes" id="UP000244180">
    <property type="component" value="Unassembled WGS sequence"/>
</dbReference>
<dbReference type="PROSITE" id="PS51384">
    <property type="entry name" value="FAD_FR"/>
    <property type="match status" value="1"/>
</dbReference>
<dbReference type="PIRSF" id="PIRSF006816">
    <property type="entry name" value="Cyc3_hyd_g"/>
    <property type="match status" value="1"/>
</dbReference>
<proteinExistence type="inferred from homology"/>
<dbReference type="InterPro" id="IPR037117">
    <property type="entry name" value="Dihydroorotate_DH_ele_sf"/>
</dbReference>
<dbReference type="InterPro" id="IPR050353">
    <property type="entry name" value="PyrK_electron_transfer"/>
</dbReference>
<dbReference type="InterPro" id="IPR019480">
    <property type="entry name" value="Dihydroorotate_DH_Fe-S-bd"/>
</dbReference>
<dbReference type="AlphaFoldDB" id="A0A2T5G9Z9"/>
<keyword evidence="6 11" id="KW-0274">FAD</keyword>
<keyword evidence="4 12" id="KW-0001">2Fe-2S</keyword>
<dbReference type="Pfam" id="PF10418">
    <property type="entry name" value="DHODB_Fe-S_bind"/>
    <property type="match status" value="1"/>
</dbReference>
<dbReference type="EMBL" id="PEBV01000018">
    <property type="protein sequence ID" value="PTQ53011.1"/>
    <property type="molecule type" value="Genomic_DNA"/>
</dbReference>
<feature type="binding site" evidence="11">
    <location>
        <begin position="80"/>
        <end position="81"/>
    </location>
    <ligand>
        <name>FAD</name>
        <dbReference type="ChEBI" id="CHEBI:57692"/>
    </ligand>
</feature>
<evidence type="ECO:0000256" key="3">
    <source>
        <dbReference type="ARBA" id="ARBA00022630"/>
    </source>
</evidence>
<gene>
    <name evidence="15" type="ORF">HSCHL_2199</name>
    <name evidence="14" type="ORF">KM312_08220</name>
</gene>
<evidence type="ECO:0000256" key="6">
    <source>
        <dbReference type="ARBA" id="ARBA00022827"/>
    </source>
</evidence>
<reference evidence="14" key="2">
    <citation type="journal article" date="2021" name="Microbiology">
        <title>Metagenomic Analysis of the Microbial Community in the Underground Coal Fire Area (Kemerovo Region, Russia) Revealed Predominance of Thermophilic Members of the Phyla Deinococcus-thermus, Aquificae, and Firmicutes.</title>
        <authorList>
            <person name="Kadnikov V."/>
            <person name="Mardanov A.V."/>
            <person name="Beletsky A.V."/>
            <person name="Karnachuk O.V."/>
            <person name="Ravin N.V."/>
        </authorList>
    </citation>
    <scope>NUCLEOTIDE SEQUENCE</scope>
    <source>
        <strain evidence="14">RBS10-49</strain>
    </source>
</reference>
<dbReference type="GO" id="GO:0051537">
    <property type="term" value="F:2 iron, 2 sulfur cluster binding"/>
    <property type="evidence" value="ECO:0007669"/>
    <property type="project" value="UniProtKB-KW"/>
</dbReference>
<dbReference type="InterPro" id="IPR017938">
    <property type="entry name" value="Riboflavin_synthase-like_b-brl"/>
</dbReference>
<organism evidence="15 16">
    <name type="scientific">Hydrogenibacillus schlegelii</name>
    <name type="common">Bacillus schlegelii</name>
    <dbReference type="NCBI Taxonomy" id="1484"/>
    <lineage>
        <taxon>Bacteria</taxon>
        <taxon>Bacillati</taxon>
        <taxon>Bacillota</taxon>
        <taxon>Bacilli</taxon>
        <taxon>Bacillales</taxon>
        <taxon>Bacillales Family X. Incertae Sedis</taxon>
        <taxon>Hydrogenibacillus</taxon>
    </lineage>
</organism>
<keyword evidence="9 12" id="KW-0411">Iron-sulfur</keyword>
<dbReference type="GO" id="GO:0046872">
    <property type="term" value="F:metal ion binding"/>
    <property type="evidence" value="ECO:0007669"/>
    <property type="project" value="UniProtKB-KW"/>
</dbReference>
<evidence type="ECO:0000313" key="15">
    <source>
        <dbReference type="EMBL" id="PTQ53011.1"/>
    </source>
</evidence>
<comment type="cofactor">
    <cofactor evidence="11">
        <name>FAD</name>
        <dbReference type="ChEBI" id="CHEBI:57692"/>
    </cofactor>
    <text evidence="11">Binds 1 FAD per subunit.</text>
</comment>
<keyword evidence="8 12" id="KW-0408">Iron</keyword>
<feature type="binding site" evidence="12">
    <location>
        <position position="235"/>
    </location>
    <ligand>
        <name>[2Fe-2S] cluster</name>
        <dbReference type="ChEBI" id="CHEBI:190135"/>
    </ligand>
</feature>
<evidence type="ECO:0000313" key="14">
    <source>
        <dbReference type="EMBL" id="MBT9282620.1"/>
    </source>
</evidence>
<evidence type="ECO:0000256" key="4">
    <source>
        <dbReference type="ARBA" id="ARBA00022714"/>
    </source>
</evidence>
<protein>
    <submittedName>
        <fullName evidence="15">Dihydroorotate dehydrogenase electron transfer subunit</fullName>
    </submittedName>
</protein>
<evidence type="ECO:0000259" key="13">
    <source>
        <dbReference type="PROSITE" id="PS51384"/>
    </source>
</evidence>
<reference evidence="15 16" key="1">
    <citation type="submission" date="2017-08" db="EMBL/GenBank/DDBJ databases">
        <title>Burning lignite coal seam in the remote Altai Mountains harbors a hydrogen-driven thermophilic microbial community.</title>
        <authorList>
            <person name="Kadnikov V.V."/>
            <person name="Mardanov A.V."/>
            <person name="Ivasenko D."/>
            <person name="Beletsky A.V."/>
            <person name="Karnachuk O.V."/>
            <person name="Ravin N.V."/>
        </authorList>
    </citation>
    <scope>NUCLEOTIDE SEQUENCE [LARGE SCALE GENOMIC DNA]</scope>
    <source>
        <strain evidence="15">AL33</strain>
    </source>
</reference>
<dbReference type="InterPro" id="IPR012165">
    <property type="entry name" value="Cyt_c3_hydrogenase_gsu"/>
</dbReference>
<feature type="binding site" evidence="12">
    <location>
        <position position="232"/>
    </location>
    <ligand>
        <name>[2Fe-2S] cluster</name>
        <dbReference type="ChEBI" id="CHEBI:190135"/>
    </ligand>
</feature>
<dbReference type="SUPFAM" id="SSF52343">
    <property type="entry name" value="Ferredoxin reductase-like, C-terminal NADP-linked domain"/>
    <property type="match status" value="1"/>
</dbReference>
<evidence type="ECO:0000256" key="8">
    <source>
        <dbReference type="ARBA" id="ARBA00023004"/>
    </source>
</evidence>
<name>A0A2T5G9Z9_HYDSH</name>
<dbReference type="Proteomes" id="UP000748108">
    <property type="component" value="Unassembled WGS sequence"/>
</dbReference>
<evidence type="ECO:0000256" key="11">
    <source>
        <dbReference type="PIRSR" id="PIRSR006816-1"/>
    </source>
</evidence>
<dbReference type="CDD" id="cd06218">
    <property type="entry name" value="DHOD_e_trans"/>
    <property type="match status" value="1"/>
</dbReference>
<evidence type="ECO:0000256" key="2">
    <source>
        <dbReference type="ARBA" id="ARBA00022448"/>
    </source>
</evidence>
<feature type="binding site" evidence="12">
    <location>
        <position position="227"/>
    </location>
    <ligand>
        <name>[2Fe-2S] cluster</name>
        <dbReference type="ChEBI" id="CHEBI:190135"/>
    </ligand>
</feature>
<evidence type="ECO:0000256" key="9">
    <source>
        <dbReference type="ARBA" id="ARBA00023014"/>
    </source>
</evidence>
<dbReference type="InterPro" id="IPR039261">
    <property type="entry name" value="FNR_nucleotide-bd"/>
</dbReference>
<dbReference type="EMBL" id="JAHHQF010000061">
    <property type="protein sequence ID" value="MBT9282620.1"/>
    <property type="molecule type" value="Genomic_DNA"/>
</dbReference>
<evidence type="ECO:0000313" key="16">
    <source>
        <dbReference type="Proteomes" id="UP000244180"/>
    </source>
</evidence>
<feature type="binding site" evidence="12">
    <location>
        <position position="251"/>
    </location>
    <ligand>
        <name>[2Fe-2S] cluster</name>
        <dbReference type="ChEBI" id="CHEBI:190135"/>
    </ligand>
</feature>
<dbReference type="Gene3D" id="3.40.50.80">
    <property type="entry name" value="Nucleotide-binding domain of ferredoxin-NADP reductase (FNR) module"/>
    <property type="match status" value="1"/>
</dbReference>
<comment type="cofactor">
    <cofactor evidence="10">
        <name>[2Fe-2S] cluster</name>
        <dbReference type="ChEBI" id="CHEBI:190135"/>
    </cofactor>
</comment>
<comment type="caution">
    <text evidence="15">The sequence shown here is derived from an EMBL/GenBank/DDBJ whole genome shotgun (WGS) entry which is preliminary data.</text>
</comment>
<dbReference type="GO" id="GO:0016491">
    <property type="term" value="F:oxidoreductase activity"/>
    <property type="evidence" value="ECO:0007669"/>
    <property type="project" value="InterPro"/>
</dbReference>
<dbReference type="GO" id="GO:0006221">
    <property type="term" value="P:pyrimidine nucleotide biosynthetic process"/>
    <property type="evidence" value="ECO:0007669"/>
    <property type="project" value="InterPro"/>
</dbReference>
<dbReference type="GO" id="GO:0050660">
    <property type="term" value="F:flavin adenine dinucleotide binding"/>
    <property type="evidence" value="ECO:0007669"/>
    <property type="project" value="InterPro"/>
</dbReference>
<dbReference type="Gene3D" id="2.10.240.10">
    <property type="entry name" value="Dihydroorotate dehydrogenase, electron transfer subunit"/>
    <property type="match status" value="1"/>
</dbReference>
<comment type="cofactor">
    <cofactor evidence="12">
        <name>[2Fe-2S] cluster</name>
        <dbReference type="ChEBI" id="CHEBI:190135"/>
    </cofactor>
    <text evidence="12">Binds 1 [2Fe-2S] cluster per subunit.</text>
</comment>
<comment type="similarity">
    <text evidence="1">Belongs to the PyrK family.</text>
</comment>
<dbReference type="PANTHER" id="PTHR43513:SF3">
    <property type="entry name" value="DIHYDROOROTATE DEHYDROGENASE B (NAD(+)), ELECTRON TRANSFER SUBUNIT-RELATED"/>
    <property type="match status" value="1"/>
</dbReference>
<dbReference type="PANTHER" id="PTHR43513">
    <property type="entry name" value="DIHYDROOROTATE DEHYDROGENASE B (NAD(+)), ELECTRON TRANSFER SUBUNIT"/>
    <property type="match status" value="1"/>
</dbReference>
<accession>A0A2T5G9Z9</accession>
<feature type="domain" description="FAD-binding FR-type" evidence="13">
    <location>
        <begin position="7"/>
        <end position="105"/>
    </location>
</feature>
<feature type="binding site" evidence="11">
    <location>
        <begin position="58"/>
        <end position="61"/>
    </location>
    <ligand>
        <name>FAD</name>
        <dbReference type="ChEBI" id="CHEBI:57692"/>
    </ligand>
</feature>
<evidence type="ECO:0000256" key="10">
    <source>
        <dbReference type="ARBA" id="ARBA00034078"/>
    </source>
</evidence>
<evidence type="ECO:0000256" key="7">
    <source>
        <dbReference type="ARBA" id="ARBA00022982"/>
    </source>
</evidence>
<sequence length="265" mass="29536">MEVLALPRISRSEILQNEPVHERYWRLVVAYDGALESVKPGQFFHVRVRDVHDPLLRRPLSVYRINRDSLEFLYRVKGAGTRTLTRRMRGDRLDLLGPLGRPFVIPPEARDILLLGRGVGMATLAALVPEAARRGVHVYAVVSARRLNDLLALDLLAAYGVRCRAVTDEEGTSDVEAVRALLERWIAEFGIRAAYTCGSKRLAALLKGLAQEKGLFAQVALEEHMACGLGVCHACVAPLERRGRIEYAKVCQDGPVFDLKEVVFT</sequence>
<dbReference type="InterPro" id="IPR017927">
    <property type="entry name" value="FAD-bd_FR_type"/>
</dbReference>
<keyword evidence="7" id="KW-0249">Electron transport</keyword>
<feature type="binding site" evidence="11">
    <location>
        <begin position="73"/>
        <end position="75"/>
    </location>
    <ligand>
        <name>FAD</name>
        <dbReference type="ChEBI" id="CHEBI:57692"/>
    </ligand>
</feature>
<keyword evidence="3 11" id="KW-0285">Flavoprotein</keyword>
<keyword evidence="2" id="KW-0813">Transport</keyword>
<evidence type="ECO:0000256" key="5">
    <source>
        <dbReference type="ARBA" id="ARBA00022723"/>
    </source>
</evidence>
<dbReference type="Gene3D" id="2.40.30.10">
    <property type="entry name" value="Translation factors"/>
    <property type="match status" value="1"/>
</dbReference>
<dbReference type="SUPFAM" id="SSF63380">
    <property type="entry name" value="Riboflavin synthase domain-like"/>
    <property type="match status" value="1"/>
</dbReference>
<evidence type="ECO:0000256" key="1">
    <source>
        <dbReference type="ARBA" id="ARBA00006422"/>
    </source>
</evidence>